<dbReference type="Pfam" id="PF00046">
    <property type="entry name" value="Homeodomain"/>
    <property type="match status" value="1"/>
</dbReference>
<dbReference type="Proteomes" id="UP000504623">
    <property type="component" value="Unplaced"/>
</dbReference>
<dbReference type="InterPro" id="IPR009057">
    <property type="entry name" value="Homeodomain-like_sf"/>
</dbReference>
<dbReference type="PANTHER" id="PTHR24341:SF1">
    <property type="entry name" value="CYTOPLASMIC POLYADENYLATED HOMEOBOX-LIKE PROTEIN"/>
    <property type="match status" value="1"/>
</dbReference>
<accession>A0A9B0T9N6</accession>
<dbReference type="SUPFAM" id="SSF46689">
    <property type="entry name" value="Homeodomain-like"/>
    <property type="match status" value="1"/>
</dbReference>
<evidence type="ECO:0000259" key="6">
    <source>
        <dbReference type="PROSITE" id="PS50071"/>
    </source>
</evidence>
<dbReference type="RefSeq" id="XP_006834764.1">
    <property type="nucleotide sequence ID" value="XM_006834701.1"/>
</dbReference>
<feature type="non-terminal residue" evidence="8">
    <location>
        <position position="137"/>
    </location>
</feature>
<evidence type="ECO:0000256" key="3">
    <source>
        <dbReference type="PROSITE-ProRule" id="PRU00108"/>
    </source>
</evidence>
<evidence type="ECO:0000256" key="2">
    <source>
        <dbReference type="ARBA" id="ARBA00023242"/>
    </source>
</evidence>
<dbReference type="GeneID" id="102820062"/>
<dbReference type="PANTHER" id="PTHR24341">
    <property type="entry name" value="HOMEOBOX PROTEIN ENGRAILED"/>
    <property type="match status" value="1"/>
</dbReference>
<keyword evidence="3 4" id="KW-0371">Homeobox</keyword>
<keyword evidence="3 4" id="KW-0238">DNA-binding</keyword>
<organism evidence="7 8">
    <name type="scientific">Chrysochloris asiatica</name>
    <name type="common">Cape golden mole</name>
    <dbReference type="NCBI Taxonomy" id="185453"/>
    <lineage>
        <taxon>Eukaryota</taxon>
        <taxon>Metazoa</taxon>
        <taxon>Chordata</taxon>
        <taxon>Craniata</taxon>
        <taxon>Vertebrata</taxon>
        <taxon>Euteleostomi</taxon>
        <taxon>Mammalia</taxon>
        <taxon>Eutheria</taxon>
        <taxon>Afrotheria</taxon>
        <taxon>Chrysochloridae</taxon>
        <taxon>Chrysochlorinae</taxon>
        <taxon>Chrysochloris</taxon>
    </lineage>
</organism>
<gene>
    <name evidence="8" type="primary">LOC102820062</name>
</gene>
<evidence type="ECO:0000256" key="5">
    <source>
        <dbReference type="SAM" id="MobiDB-lite"/>
    </source>
</evidence>
<dbReference type="GO" id="GO:0000978">
    <property type="term" value="F:RNA polymerase II cis-regulatory region sequence-specific DNA binding"/>
    <property type="evidence" value="ECO:0007669"/>
    <property type="project" value="TreeGrafter"/>
</dbReference>
<sequence>MDSNRSLTKKLVGSESKQGKGNRCLFDSEQLTILNTSFSEDPYPDFATRRELANLVRCSIDVISNWFQNKRARLPAKERRKILEARKSKNNALQNSSLQATTRETFYCVSEQSISYTQGTVLDGNPSVDTPGDPSQQ</sequence>
<feature type="domain" description="Homeobox" evidence="6">
    <location>
        <begin position="17"/>
        <end position="77"/>
    </location>
</feature>
<dbReference type="Gene3D" id="1.10.10.60">
    <property type="entry name" value="Homeodomain-like"/>
    <property type="match status" value="1"/>
</dbReference>
<dbReference type="AlphaFoldDB" id="A0A9B0T9N6"/>
<dbReference type="InterPro" id="IPR001356">
    <property type="entry name" value="HD"/>
</dbReference>
<evidence type="ECO:0000256" key="4">
    <source>
        <dbReference type="RuleBase" id="RU000682"/>
    </source>
</evidence>
<evidence type="ECO:0000256" key="1">
    <source>
        <dbReference type="ARBA" id="ARBA00004123"/>
    </source>
</evidence>
<keyword evidence="2 3" id="KW-0539">Nucleus</keyword>
<comment type="subcellular location">
    <subcellularLocation>
        <location evidence="1 3 4">Nucleus</location>
    </subcellularLocation>
</comment>
<dbReference type="PROSITE" id="PS50071">
    <property type="entry name" value="HOMEOBOX_2"/>
    <property type="match status" value="1"/>
</dbReference>
<dbReference type="SMART" id="SM00389">
    <property type="entry name" value="HOX"/>
    <property type="match status" value="1"/>
</dbReference>
<feature type="DNA-binding region" description="Homeobox" evidence="3">
    <location>
        <begin position="19"/>
        <end position="78"/>
    </location>
</feature>
<feature type="region of interest" description="Disordered" evidence="5">
    <location>
        <begin position="1"/>
        <end position="20"/>
    </location>
</feature>
<dbReference type="GO" id="GO:0005634">
    <property type="term" value="C:nucleus"/>
    <property type="evidence" value="ECO:0007669"/>
    <property type="project" value="UniProtKB-SubCell"/>
</dbReference>
<evidence type="ECO:0000313" key="8">
    <source>
        <dbReference type="RefSeq" id="XP_006834764.1"/>
    </source>
</evidence>
<keyword evidence="7" id="KW-1185">Reference proteome</keyword>
<protein>
    <submittedName>
        <fullName evidence="8">Double homeobox protein A-like</fullName>
    </submittedName>
</protein>
<dbReference type="GO" id="GO:0000981">
    <property type="term" value="F:DNA-binding transcription factor activity, RNA polymerase II-specific"/>
    <property type="evidence" value="ECO:0007669"/>
    <property type="project" value="TreeGrafter"/>
</dbReference>
<dbReference type="InterPro" id="IPR050720">
    <property type="entry name" value="Engrailed_Homeobox_TFs"/>
</dbReference>
<reference evidence="8" key="1">
    <citation type="submission" date="2025-08" db="UniProtKB">
        <authorList>
            <consortium name="RefSeq"/>
        </authorList>
    </citation>
    <scope>IDENTIFICATION</scope>
    <source>
        <tissue evidence="8">Spleen</tissue>
    </source>
</reference>
<name>A0A9B0T9N6_CHRAS</name>
<dbReference type="OrthoDB" id="9740090at2759"/>
<proteinExistence type="predicted"/>
<dbReference type="CDD" id="cd00086">
    <property type="entry name" value="homeodomain"/>
    <property type="match status" value="1"/>
</dbReference>
<evidence type="ECO:0000313" key="7">
    <source>
        <dbReference type="Proteomes" id="UP000504623"/>
    </source>
</evidence>